<evidence type="ECO:0000256" key="4">
    <source>
        <dbReference type="ARBA" id="ARBA00022960"/>
    </source>
</evidence>
<evidence type="ECO:0000256" key="5">
    <source>
        <dbReference type="ARBA" id="ARBA00022984"/>
    </source>
</evidence>
<comment type="pathway">
    <text evidence="8">Cell wall biogenesis; peptidoglycan biosynthesis.</text>
</comment>
<feature type="transmembrane region" description="Helical" evidence="8">
    <location>
        <begin position="346"/>
        <end position="369"/>
    </location>
</feature>
<dbReference type="RefSeq" id="WP_217066350.1">
    <property type="nucleotide sequence ID" value="NZ_JAHQCS010000094.1"/>
</dbReference>
<feature type="transmembrane region" description="Helical" evidence="8">
    <location>
        <begin position="399"/>
        <end position="421"/>
    </location>
</feature>
<name>A0ABS6JG23_9BACI</name>
<reference evidence="10 11" key="1">
    <citation type="submission" date="2021-06" db="EMBL/GenBank/DDBJ databases">
        <title>Bacillus sp. RD4P76, an endophyte from a halophyte.</title>
        <authorList>
            <person name="Sun J.-Q."/>
        </authorList>
    </citation>
    <scope>NUCLEOTIDE SEQUENCE [LARGE SCALE GENOMIC DNA]</scope>
    <source>
        <strain evidence="10 11">CGMCC 1.15917</strain>
    </source>
</reference>
<protein>
    <recommendedName>
        <fullName evidence="8">Probable lipid II flippase MurJ</fullName>
    </recommendedName>
</protein>
<accession>A0ABS6JG23</accession>
<dbReference type="PANTHER" id="PTHR47019">
    <property type="entry name" value="LIPID II FLIPPASE MURJ"/>
    <property type="match status" value="1"/>
</dbReference>
<dbReference type="InterPro" id="IPR051050">
    <property type="entry name" value="Lipid_II_flippase_MurJ/MviN"/>
</dbReference>
<dbReference type="CDD" id="cd13123">
    <property type="entry name" value="MATE_MurJ_like"/>
    <property type="match status" value="1"/>
</dbReference>
<keyword evidence="3 8" id="KW-0812">Transmembrane</keyword>
<feature type="transmembrane region" description="Helical" evidence="8">
    <location>
        <begin position="299"/>
        <end position="320"/>
    </location>
</feature>
<comment type="similarity">
    <text evidence="8 9">Belongs to the MurJ/MviN family.</text>
</comment>
<dbReference type="EMBL" id="JAHQCS010000094">
    <property type="protein sequence ID" value="MBU9712164.1"/>
    <property type="molecule type" value="Genomic_DNA"/>
</dbReference>
<evidence type="ECO:0000256" key="3">
    <source>
        <dbReference type="ARBA" id="ARBA00022692"/>
    </source>
</evidence>
<feature type="transmembrane region" description="Helical" evidence="8">
    <location>
        <begin position="265"/>
        <end position="287"/>
    </location>
</feature>
<organism evidence="10 11">
    <name type="scientific">Evansella tamaricis</name>
    <dbReference type="NCBI Taxonomy" id="2069301"/>
    <lineage>
        <taxon>Bacteria</taxon>
        <taxon>Bacillati</taxon>
        <taxon>Bacillota</taxon>
        <taxon>Bacilli</taxon>
        <taxon>Bacillales</taxon>
        <taxon>Bacillaceae</taxon>
        <taxon>Evansella</taxon>
    </lineage>
</organism>
<sequence length="512" mass="57002">MKKTVIIIMVLTVGSKFLGFFRDIILSYFYGASNITDVYLIALTIPSVIFAIIGEGISTGYIPMYTRIENNYGTERANKFTNNLINVLMLFCTIILIIGLLFTEQIVRLFASGFEGDTLLLAVSFTRISIVGVYFTGLIYVFSSFLQLKGNFVIPGIIGLPFNTIIIIFIVISANSNIYVLIFGSVLAIVSQALLLSVYSYKYKYKYYPKLDYKDSSIKRMFLLATPAIVGSSVIQLNLLIDRTLASNIAEGGISALNYAHNLNLFILGIVVASITTVLFPTITKMAEKNNMEELKKSLASAITGINLLVLPATVGYMIFSEQIVQVLFGRGEFDSNAVSMTSSALFYYSIGISSIGLRMVLTRVYYALHDSKTPMVNSSISMIVNIILNIVLSRYLGIAGLALATSLAAIFSTLLLFRNLHTKIQGFGIRDLFYSLIKMLVASLLMGVLSKITFTYLFTKMNLTVSFFLAVFTGVVIYFVFIFIFRIRELDIVINQIKRRITNRTEEKNVS</sequence>
<dbReference type="Pfam" id="PF03023">
    <property type="entry name" value="MurJ"/>
    <property type="match status" value="1"/>
</dbReference>
<evidence type="ECO:0000256" key="9">
    <source>
        <dbReference type="PIRNR" id="PIRNR002869"/>
    </source>
</evidence>
<evidence type="ECO:0000313" key="11">
    <source>
        <dbReference type="Proteomes" id="UP000784880"/>
    </source>
</evidence>
<keyword evidence="8 9" id="KW-0813">Transport</keyword>
<feature type="transmembrane region" description="Helical" evidence="8">
    <location>
        <begin position="178"/>
        <end position="201"/>
    </location>
</feature>
<dbReference type="Proteomes" id="UP000784880">
    <property type="component" value="Unassembled WGS sequence"/>
</dbReference>
<dbReference type="HAMAP" id="MF_02078">
    <property type="entry name" value="MurJ_MviN"/>
    <property type="match status" value="1"/>
</dbReference>
<evidence type="ECO:0000256" key="8">
    <source>
        <dbReference type="HAMAP-Rule" id="MF_02078"/>
    </source>
</evidence>
<evidence type="ECO:0000313" key="10">
    <source>
        <dbReference type="EMBL" id="MBU9712164.1"/>
    </source>
</evidence>
<evidence type="ECO:0000256" key="2">
    <source>
        <dbReference type="ARBA" id="ARBA00022475"/>
    </source>
</evidence>
<feature type="transmembrane region" description="Helical" evidence="8">
    <location>
        <begin position="39"/>
        <end position="62"/>
    </location>
</feature>
<evidence type="ECO:0000256" key="1">
    <source>
        <dbReference type="ARBA" id="ARBA00004651"/>
    </source>
</evidence>
<dbReference type="InterPro" id="IPR004268">
    <property type="entry name" value="MurJ"/>
</dbReference>
<comment type="caution">
    <text evidence="10">The sequence shown here is derived from an EMBL/GenBank/DDBJ whole genome shotgun (WGS) entry which is preliminary data.</text>
</comment>
<feature type="transmembrane region" description="Helical" evidence="8">
    <location>
        <begin position="83"/>
        <end position="107"/>
    </location>
</feature>
<feature type="transmembrane region" description="Helical" evidence="8">
    <location>
        <begin position="152"/>
        <end position="172"/>
    </location>
</feature>
<comment type="subcellular location">
    <subcellularLocation>
        <location evidence="1 8">Cell membrane</location>
        <topology evidence="1 8">Multi-pass membrane protein</topology>
    </subcellularLocation>
</comment>
<evidence type="ECO:0000256" key="6">
    <source>
        <dbReference type="ARBA" id="ARBA00022989"/>
    </source>
</evidence>
<keyword evidence="6 8" id="KW-1133">Transmembrane helix</keyword>
<evidence type="ECO:0000256" key="7">
    <source>
        <dbReference type="ARBA" id="ARBA00023136"/>
    </source>
</evidence>
<gene>
    <name evidence="8 10" type="primary">murJ</name>
    <name evidence="10" type="ORF">KS419_10465</name>
</gene>
<feature type="transmembrane region" description="Helical" evidence="8">
    <location>
        <begin position="465"/>
        <end position="486"/>
    </location>
</feature>
<keyword evidence="5 8" id="KW-0573">Peptidoglycan synthesis</keyword>
<keyword evidence="8 9" id="KW-0961">Cell wall biogenesis/degradation</keyword>
<keyword evidence="2 8" id="KW-1003">Cell membrane</keyword>
<keyword evidence="7 8" id="KW-0472">Membrane</keyword>
<feature type="transmembrane region" description="Helical" evidence="8">
    <location>
        <begin position="222"/>
        <end position="241"/>
    </location>
</feature>
<feature type="transmembrane region" description="Helical" evidence="8">
    <location>
        <begin position="433"/>
        <end position="459"/>
    </location>
</feature>
<dbReference type="NCBIfam" id="TIGR01695">
    <property type="entry name" value="murJ_mviN"/>
    <property type="match status" value="1"/>
</dbReference>
<keyword evidence="4 8" id="KW-0133">Cell shape</keyword>
<comment type="function">
    <text evidence="8 9">Involved in peptidoglycan biosynthesis. Transports lipid-linked peptidoglycan precursors from the inner to the outer leaflet of the cytoplasmic membrane.</text>
</comment>
<keyword evidence="11" id="KW-1185">Reference proteome</keyword>
<dbReference type="PIRSF" id="PIRSF002869">
    <property type="entry name" value="MviN"/>
    <property type="match status" value="1"/>
</dbReference>
<dbReference type="PANTHER" id="PTHR47019:SF1">
    <property type="entry name" value="LIPID II FLIPPASE MURJ"/>
    <property type="match status" value="1"/>
</dbReference>
<feature type="transmembrane region" description="Helical" evidence="8">
    <location>
        <begin position="119"/>
        <end position="140"/>
    </location>
</feature>
<feature type="transmembrane region" description="Helical" evidence="8">
    <location>
        <begin position="376"/>
        <end position="393"/>
    </location>
</feature>
<proteinExistence type="inferred from homology"/>